<feature type="transmembrane region" description="Helical" evidence="7">
    <location>
        <begin position="124"/>
        <end position="142"/>
    </location>
</feature>
<sequence length="250" mass="28349">MITNVKYSLFGIVLLILFWQLLVMIGTAINDNYVYTQITPVNSIEALWNLLFEVKFYEHVFASLYRIIYALLLALLIGIPIGLIYSSNEKLRKIFYLPFQILRMISPLSWMPIAVLVYDSWDGAIIFLIVMAAVWPIIFNLSQGMAKIDIGWIYVAKSFKANLFNQLRYAIFPSIAQDLITGLRLALGVSWVIIVPAEYLGVTSGLGYAINDARDTLNYSKLAALILAIGLIGFAIDSFLQKLSNRYKWN</sequence>
<name>A0A366MQY0_9BACT</name>
<comment type="subcellular location">
    <subcellularLocation>
        <location evidence="1 7">Cell membrane</location>
        <topology evidence="1 7">Multi-pass membrane protein</topology>
    </subcellularLocation>
</comment>
<feature type="transmembrane region" description="Helical" evidence="7">
    <location>
        <begin position="97"/>
        <end position="118"/>
    </location>
</feature>
<reference evidence="9 10" key="1">
    <citation type="submission" date="2017-10" db="EMBL/GenBank/DDBJ databases">
        <title>Genomics of the genus Arcobacter.</title>
        <authorList>
            <person name="Perez-Cataluna A."/>
            <person name="Figueras M.J."/>
        </authorList>
    </citation>
    <scope>NUCLEOTIDE SEQUENCE [LARGE SCALE GENOMIC DNA]</scope>
    <source>
        <strain evidence="9 10">CECT 9230</strain>
    </source>
</reference>
<dbReference type="Proteomes" id="UP000252669">
    <property type="component" value="Unassembled WGS sequence"/>
</dbReference>
<accession>A0A366MQY0</accession>
<evidence type="ECO:0000256" key="3">
    <source>
        <dbReference type="ARBA" id="ARBA00022475"/>
    </source>
</evidence>
<feature type="transmembrane region" description="Helical" evidence="7">
    <location>
        <begin position="7"/>
        <end position="29"/>
    </location>
</feature>
<keyword evidence="4 7" id="KW-0812">Transmembrane</keyword>
<keyword evidence="10" id="KW-1185">Reference proteome</keyword>
<proteinExistence type="inferred from homology"/>
<dbReference type="PROSITE" id="PS50928">
    <property type="entry name" value="ABC_TM1"/>
    <property type="match status" value="1"/>
</dbReference>
<feature type="domain" description="ABC transmembrane type-1" evidence="8">
    <location>
        <begin position="60"/>
        <end position="240"/>
    </location>
</feature>
<dbReference type="GO" id="GO:0005886">
    <property type="term" value="C:plasma membrane"/>
    <property type="evidence" value="ECO:0007669"/>
    <property type="project" value="UniProtKB-SubCell"/>
</dbReference>
<comment type="caution">
    <text evidence="9">The sequence shown here is derived from an EMBL/GenBank/DDBJ whole genome shotgun (WGS) entry which is preliminary data.</text>
</comment>
<evidence type="ECO:0000313" key="9">
    <source>
        <dbReference type="EMBL" id="RBQ28686.1"/>
    </source>
</evidence>
<evidence type="ECO:0000256" key="6">
    <source>
        <dbReference type="ARBA" id="ARBA00023136"/>
    </source>
</evidence>
<evidence type="ECO:0000256" key="1">
    <source>
        <dbReference type="ARBA" id="ARBA00004651"/>
    </source>
</evidence>
<evidence type="ECO:0000256" key="4">
    <source>
        <dbReference type="ARBA" id="ARBA00022692"/>
    </source>
</evidence>
<dbReference type="OrthoDB" id="5322475at2"/>
<dbReference type="InterPro" id="IPR000515">
    <property type="entry name" value="MetI-like"/>
</dbReference>
<dbReference type="EMBL" id="PDKB01000013">
    <property type="protein sequence ID" value="RBQ28686.1"/>
    <property type="molecule type" value="Genomic_DNA"/>
</dbReference>
<keyword evidence="2 7" id="KW-0813">Transport</keyword>
<evidence type="ECO:0000313" key="10">
    <source>
        <dbReference type="Proteomes" id="UP000252669"/>
    </source>
</evidence>
<dbReference type="SUPFAM" id="SSF161098">
    <property type="entry name" value="MetI-like"/>
    <property type="match status" value="1"/>
</dbReference>
<feature type="transmembrane region" description="Helical" evidence="7">
    <location>
        <begin position="185"/>
        <end position="210"/>
    </location>
</feature>
<feature type="transmembrane region" description="Helical" evidence="7">
    <location>
        <begin position="64"/>
        <end position="85"/>
    </location>
</feature>
<comment type="similarity">
    <text evidence="7">Belongs to the binding-protein-dependent transport system permease family.</text>
</comment>
<dbReference type="AlphaFoldDB" id="A0A366MQY0"/>
<dbReference type="RefSeq" id="WP_113894766.1">
    <property type="nucleotide sequence ID" value="NZ_JANJGA010000013.1"/>
</dbReference>
<dbReference type="GO" id="GO:0055085">
    <property type="term" value="P:transmembrane transport"/>
    <property type="evidence" value="ECO:0007669"/>
    <property type="project" value="InterPro"/>
</dbReference>
<organism evidence="9 10">
    <name type="scientific">Aliarcobacter vitoriensis</name>
    <dbReference type="NCBI Taxonomy" id="2011099"/>
    <lineage>
        <taxon>Bacteria</taxon>
        <taxon>Pseudomonadati</taxon>
        <taxon>Campylobacterota</taxon>
        <taxon>Epsilonproteobacteria</taxon>
        <taxon>Campylobacterales</taxon>
        <taxon>Arcobacteraceae</taxon>
        <taxon>Aliarcobacter</taxon>
    </lineage>
</organism>
<dbReference type="GO" id="GO:0010438">
    <property type="term" value="P:cellular response to sulfur starvation"/>
    <property type="evidence" value="ECO:0007669"/>
    <property type="project" value="TreeGrafter"/>
</dbReference>
<dbReference type="InterPro" id="IPR035906">
    <property type="entry name" value="MetI-like_sf"/>
</dbReference>
<keyword evidence="6 7" id="KW-0472">Membrane</keyword>
<feature type="transmembrane region" description="Helical" evidence="7">
    <location>
        <begin position="222"/>
        <end position="240"/>
    </location>
</feature>
<dbReference type="Gene3D" id="1.10.3720.10">
    <property type="entry name" value="MetI-like"/>
    <property type="match status" value="1"/>
</dbReference>
<keyword evidence="3" id="KW-1003">Cell membrane</keyword>
<dbReference type="PANTHER" id="PTHR30151:SF25">
    <property type="entry name" value="TAURINE TRANSPORT SYSTEM PERMEASE PROTEIN TAUC"/>
    <property type="match status" value="1"/>
</dbReference>
<protein>
    <submittedName>
        <fullName evidence="9">Nitrate ABC transporter permease</fullName>
    </submittedName>
</protein>
<evidence type="ECO:0000256" key="2">
    <source>
        <dbReference type="ARBA" id="ARBA00022448"/>
    </source>
</evidence>
<keyword evidence="5 7" id="KW-1133">Transmembrane helix</keyword>
<evidence type="ECO:0000256" key="5">
    <source>
        <dbReference type="ARBA" id="ARBA00022989"/>
    </source>
</evidence>
<evidence type="ECO:0000259" key="8">
    <source>
        <dbReference type="PROSITE" id="PS50928"/>
    </source>
</evidence>
<dbReference type="Pfam" id="PF00528">
    <property type="entry name" value="BPD_transp_1"/>
    <property type="match status" value="1"/>
</dbReference>
<dbReference type="PANTHER" id="PTHR30151">
    <property type="entry name" value="ALKANE SULFONATE ABC TRANSPORTER-RELATED, MEMBRANE SUBUNIT"/>
    <property type="match status" value="1"/>
</dbReference>
<evidence type="ECO:0000256" key="7">
    <source>
        <dbReference type="RuleBase" id="RU363032"/>
    </source>
</evidence>
<gene>
    <name evidence="9" type="ORF">CRU91_08305</name>
</gene>